<evidence type="ECO:0000313" key="12">
    <source>
        <dbReference type="Proteomes" id="UP000790347"/>
    </source>
</evidence>
<dbReference type="SUPFAM" id="SSF48371">
    <property type="entry name" value="ARM repeat"/>
    <property type="match status" value="1"/>
</dbReference>
<dbReference type="EMBL" id="SDOV01000001">
    <property type="protein sequence ID" value="KAH7646100.1"/>
    <property type="molecule type" value="Genomic_DNA"/>
</dbReference>
<dbReference type="InterPro" id="IPR028889">
    <property type="entry name" value="USP"/>
</dbReference>
<evidence type="ECO:0000256" key="8">
    <source>
        <dbReference type="SAM" id="MobiDB-lite"/>
    </source>
</evidence>
<feature type="domain" description="USP" evidence="9">
    <location>
        <begin position="1644"/>
        <end position="1985"/>
    </location>
</feature>
<dbReference type="InterPro" id="IPR016024">
    <property type="entry name" value="ARM-type_fold"/>
</dbReference>
<evidence type="ECO:0000256" key="5">
    <source>
        <dbReference type="ARBA" id="ARBA00022786"/>
    </source>
</evidence>
<comment type="catalytic activity">
    <reaction evidence="1">
        <text>Thiol-dependent hydrolysis of ester, thioester, amide, peptide and isopeptide bonds formed by the C-terminal Gly of ubiquitin (a 76-residue protein attached to proteins as an intracellular targeting signal).</text>
        <dbReference type="EC" id="3.4.19.12"/>
    </reaction>
</comment>
<dbReference type="InterPro" id="IPR050164">
    <property type="entry name" value="Peptidase_C19"/>
</dbReference>
<keyword evidence="6 11" id="KW-0378">Hydrolase</keyword>
<dbReference type="FunFam" id="3.90.70.10:FF:000014">
    <property type="entry name" value="Ubiquitin carboxyl-terminal hydrolase 34"/>
    <property type="match status" value="1"/>
</dbReference>
<dbReference type="GO" id="GO:0005634">
    <property type="term" value="C:nucleus"/>
    <property type="evidence" value="ECO:0007669"/>
    <property type="project" value="TreeGrafter"/>
</dbReference>
<organism evidence="11 12">
    <name type="scientific">Dermatophagoides farinae</name>
    <name type="common">American house dust mite</name>
    <dbReference type="NCBI Taxonomy" id="6954"/>
    <lineage>
        <taxon>Eukaryota</taxon>
        <taxon>Metazoa</taxon>
        <taxon>Ecdysozoa</taxon>
        <taxon>Arthropoda</taxon>
        <taxon>Chelicerata</taxon>
        <taxon>Arachnida</taxon>
        <taxon>Acari</taxon>
        <taxon>Acariformes</taxon>
        <taxon>Sarcoptiformes</taxon>
        <taxon>Astigmata</taxon>
        <taxon>Psoroptidia</taxon>
        <taxon>Analgoidea</taxon>
        <taxon>Pyroglyphidae</taxon>
        <taxon>Dermatophagoidinae</taxon>
        <taxon>Dermatophagoides</taxon>
    </lineage>
</organism>
<dbReference type="EMBL" id="ASGP02000003">
    <property type="protein sequence ID" value="KAH9516449.1"/>
    <property type="molecule type" value="Genomic_DNA"/>
</dbReference>
<comment type="caution">
    <text evidence="11">The sequence shown here is derived from an EMBL/GenBank/DDBJ whole genome shotgun (WGS) entry which is preliminary data.</text>
</comment>
<dbReference type="Proteomes" id="UP000790347">
    <property type="component" value="Unassembled WGS sequence"/>
</dbReference>
<name>A0A922L5R5_DERFA</name>
<protein>
    <recommendedName>
        <fullName evidence="3">ubiquitinyl hydrolase 1</fullName>
        <ecNumber evidence="3">3.4.19.12</ecNumber>
    </recommendedName>
</protein>
<reference evidence="11" key="4">
    <citation type="journal article" date="2022" name="Res Sq">
        <title>Comparative Genomics Reveals Insights into the Divergent Evolution of Astigmatic Mites and Household Pest Adaptations.</title>
        <authorList>
            <person name="Xiong Q."/>
            <person name="Wan A.T.-Y."/>
            <person name="Liu X.-Y."/>
            <person name="Fung C.S.-H."/>
            <person name="Xiao X."/>
            <person name="Malainual N."/>
            <person name="Hou J."/>
            <person name="Wang L."/>
            <person name="Wang M."/>
            <person name="Yang K."/>
            <person name="Cui Y."/>
            <person name="Leung E."/>
            <person name="Nong W."/>
            <person name="Shin S.-K."/>
            <person name="Au S."/>
            <person name="Jeong K.Y."/>
            <person name="Chew F.T."/>
            <person name="Hui J."/>
            <person name="Leung T.F."/>
            <person name="Tungtrongchitr A."/>
            <person name="Zhong N."/>
            <person name="Liu Z."/>
            <person name="Tsui S."/>
        </authorList>
    </citation>
    <scope>NUCLEOTIDE SEQUENCE</scope>
    <source>
        <strain evidence="11">Derf</strain>
        <tissue evidence="11">Whole organism</tissue>
    </source>
</reference>
<proteinExistence type="inferred from homology"/>
<dbReference type="InterPro" id="IPR018200">
    <property type="entry name" value="USP_CS"/>
</dbReference>
<dbReference type="InterPro" id="IPR038765">
    <property type="entry name" value="Papain-like_cys_pep_sf"/>
</dbReference>
<dbReference type="GO" id="GO:0004843">
    <property type="term" value="F:cysteine-type deubiquitinase activity"/>
    <property type="evidence" value="ECO:0007669"/>
    <property type="project" value="UniProtKB-EC"/>
</dbReference>
<keyword evidence="4 10" id="KW-0645">Protease</keyword>
<keyword evidence="5" id="KW-0833">Ubl conjugation pathway</keyword>
<reference evidence="10" key="2">
    <citation type="submission" date="2020-06" db="EMBL/GenBank/DDBJ databases">
        <authorList>
            <person name="Ji K."/>
            <person name="Li J."/>
        </authorList>
    </citation>
    <scope>NUCLEOTIDE SEQUENCE</scope>
    <source>
        <strain evidence="10">JKM2019</strain>
        <tissue evidence="10">Whole body</tissue>
    </source>
</reference>
<dbReference type="GO" id="GO:0006508">
    <property type="term" value="P:proteolysis"/>
    <property type="evidence" value="ECO:0007669"/>
    <property type="project" value="UniProtKB-KW"/>
</dbReference>
<gene>
    <name evidence="11" type="primary">USP34</name>
    <name evidence="11" type="ORF">DERF_007185</name>
    <name evidence="10" type="ORF">HUG17_1638</name>
</gene>
<sequence length="3168" mass="371304">MSLIESFCDNCKEMIVLLSKYDECQTSEDPDGHILERDDLNLLINYMNNWSTKHCTCCYKDQKNFTRFNNLVQSVIIKSFNFLNTIITKESKYSLFFEDWSNEDKERLLLLLSKAFQVSFPLYVTYKHSNYTKNEELSAKEIKILSNYCDLSDYEMPIFLMRKIVHFIETSGFKLFIDCFKESDPSCLTISYANSLISTIQSLKYYFNLSAINPELVTLRTHVINYLCKIRDNDLRNTTNRAMFEYIWSVVKEYNFNNFGLDGDGLKIAHKYFTSSTLTMRLSGLAQINTCITIYNDLPHNSMNVNMENIRDLLGQWLIENRILENIYGPNSHVEMIKQSHFILNFIAPRLTAEHVDLIWSAAQLKHYERYVLDILCQLIKNLKIDIVYHLYNHLWKIKPKDYSEHTLNLASNVIKYIWLFNGIQPDMLSNCSYMSNEKVGFDESILNKNSIMSSLFKERTIKTNSSSASSIEVSDEDEEDEFDVTLSSPQMHELDKATAPKLNIGDDGDNQSSDSEFDMEITENVSDSQKDNDFKINGDELSSLSCHIQIKEYMNNDDPAVDPSIQWQNKRMNPGDDDGFDNNKMEIDLGLLSEDSVRNKHQDFVDQPPKTKWRDDFRFRISDVHKPGNTLLYDILQDDMLNSLNEDLANAAEKIFWNTICCASNRELRFKFISGCLENLARNYSVITSLRLLQKLFSSFYQYQEGKLIRKIIHNCEKEKNMLKLFFNNLSLFMTHYKYSIANCDQKDDQYYRQWCMLKSQFYSPKEEIQIRLNFLSFVFIYAGSHENLNFSQEHVDILWDVFTKCESNEIMDEFFDWLLNQIKLNNGLNIDIIKHILCEKMPFLKPESFSLISLELLQNLHGFILSKNCENPKTFNIVVKLLWDIAFKNPNQNVSMNASRHLNNYYINLLSCTNRFDKEEEFIRSCISYLKDASILLPISCNRSLLIIERAVILLKTYLEVFHARYSFFFRSLKLSSSFDLSLHRIPDKPEPVINIMVCSPFNDKNTFEFSMFDYIGDLRAEVQHWWRSLRKALEPGQSTDLDQLICLVLNDHEISFDCDEKRLLELNFKDNQMNNISFHICKHTLTKSSNVLSLPFSNEEFKQKNPKNLLIEQSNFELLFILMQQLDMINVNNLKARILSRNIWEIVQMLPTPYQIIKNFQQLESKFYAVQSNDKEKFSINQFSNDEISCSVDYDDFYKEIFPSNSNQKLIYACQLVENYRKINKHWPQVFIETGGLRFFYRTFIDVVSSIKLKRDWTEWKQDCLTSLVQILYQFTKVTVKNDDVIHRLEFDKTCDQTNLSSCSNIEMRKNKRIRKNSLEKNSLLKFSPEILAIIEDKEKLLDAIMIILNHVFMNSKLIYQTSIWSRSQVVLITLTFFTSWCYSDPDVFYLFFESKNAKEIIKKLLIDDVDQMVRKESSTVFSRVFLSLNPELCCKFLPKFLKVLLSFLEEASLVNIPRISNRFCSDDKETFCPGNRDYFILVCRLIDHLYSQKPNSKDDIDSENLPIQVANLIFNRENFELNKNQSEDEGLKGLFLLLTVILKNNSLIKNRQESKELIIRIFDCLFALPTFNHRESPKCKNIHTRKTAFDLLLELIKGNEDNYVILTNLLIDQHRHEILGRSSPYPWEYWPQDESRSDFVGLTNLGATCYMASCMQHLFMLTEARNAILTTNLSTVIKHESILRELQKMFIFLQESERKAYNPKNFCKVYTMDHQPLNICEQKDMTEFFTDLITKLEEMTLDLKDMVKKHFSGLQSNNVVSLDCPHISQTMEEFYTLRCQVADMRDLYESLNELTVKDTLDGDNMYNCSVCGKKVRAEKRACIKKLPKILCFNTMRYTFNMITMTKEKVNTHFSFPFVLDMAPYLEKNLLNLPNEKLFDNGELNEETSTKYDLIGVTVHTGTAEGGHYYCFIQDRDPQSPTRNKWFLFNDAEVKLFDKAQIATECFGGEMTSKTYDKTNDKFMDFSFEKTNSAYMLFYEKCEDINTINNDKNQIPAAITFENLSKELIDWIWSDNISFVRDKLIFEHAYFDFIWRVVTQTPHTFSGVISSQSTLISIRLATLFVLETLIHAKEKPTIPSWIELLIKQFNNSKKACEWIVNHLAENDWWSMKILFKCSNQTVRQIFVRLCIHVIQKLKPIHPSIYMHPLASSITEDGIRPSVELNLPVTAFIRRLISLVNSDLIIARPNIKYLAEYFSFLLEFAKQGDEEYKLLLSIGTISTFVNFYLNHGKIVGDFSESFSDNEDEDFDERPQAFRPILDEKFPRLASLDKMLCLVVYLVEKAQSRNSHLILSKHDFDALISNKSFQFLQQLIRDNINLRQTFNLICSICNLDDSLFSHIINMIFSSIIQFPESSAMFFKILSFVTESAWVSSYFSKLILPRIWDLAEPTTLQTLEWLIQHVPKNKILHDHVLSTMDHWVIYFLVENSIPRVRSSTAQLLISLVPSSDNSFRQNYRPFRSFPYTINKEIVLNKESSTIIDQLFSYLLGLIKKVKIYSDSHSPNTQKLSNYFFVLTYLMVNTKQKRLFIAHFNDFWMLFETKLSEPAIPIHQNKQAFLMFLYVACQECKDSIKCIVQNPHVYKKIAFNYILADHEDQEVVMFNKNMLPYYYGLLRLCCEHSRSFSRYLASHQNIQWAFKNITPYSNQYSLAIQELFKLIKLFTTVHEDSTEHETKEAMNFKNMTLKLYLHTLDPSVHWGTIIAVLKTLIETNDDLFFIIRNNGLCILFQSFSSLYVMFHQATACHITTELIDLLKIISSLLSAFEENYDSLQDYKSNLKTFLDVKKFLFLLNSYTPSNLRNALFEVIFKLIKVFPYDYLIGIAKFLLFQHIVFAEQNFPFIIGPYFPKRGQKAFQSKSSQRPARPTFQMCFNVTNLDASNEHDRDFDYDQMVFEFYRPYYSFIDEICRFAIKKELVFEELVDLTVKLALESLYFRNNNFITLWLDAYENPEYNSRSIVDFLSVNNSFHDYMKIILLKEKSWLKDDLVFRFLKTFLAKASPRVYTVNIVKQNILPLMDNLSQNQNPRHMEVVQQLIWNLLAIKLFIESNTMVNQEIADNFSGNLNSLEKIYSALEINDDSESEKKIADHLKNNPETKKPKLMSNIEIGENESPKSICDGSQTSSYYDNMPTIGSINTDIATIKNYIDRILTLIRDIRELLNNCYSS</sequence>
<comment type="similarity">
    <text evidence="2">Belongs to the peptidase C19 family.</text>
</comment>
<dbReference type="PANTHER" id="PTHR24006:SF827">
    <property type="entry name" value="UBIQUITIN CARBOXYL-TERMINAL HYDROLASE 34"/>
    <property type="match status" value="1"/>
</dbReference>
<dbReference type="GO" id="GO:0016579">
    <property type="term" value="P:protein deubiquitination"/>
    <property type="evidence" value="ECO:0007669"/>
    <property type="project" value="InterPro"/>
</dbReference>
<keyword evidence="7" id="KW-0788">Thiol protease</keyword>
<dbReference type="PANTHER" id="PTHR24006">
    <property type="entry name" value="UBIQUITIN CARBOXYL-TERMINAL HYDROLASE"/>
    <property type="match status" value="1"/>
</dbReference>
<dbReference type="GO" id="GO:0009966">
    <property type="term" value="P:regulation of signal transduction"/>
    <property type="evidence" value="ECO:0007669"/>
    <property type="project" value="UniProtKB-ARBA"/>
</dbReference>
<evidence type="ECO:0000256" key="3">
    <source>
        <dbReference type="ARBA" id="ARBA00012759"/>
    </source>
</evidence>
<feature type="compositionally biased region" description="Acidic residues" evidence="8">
    <location>
        <begin position="474"/>
        <end position="484"/>
    </location>
</feature>
<dbReference type="Proteomes" id="UP000828236">
    <property type="component" value="Unassembled WGS sequence"/>
</dbReference>
<accession>A0A922L5R5</accession>
<evidence type="ECO:0000256" key="6">
    <source>
        <dbReference type="ARBA" id="ARBA00022801"/>
    </source>
</evidence>
<dbReference type="PROSITE" id="PS00973">
    <property type="entry name" value="USP_2"/>
    <property type="match status" value="1"/>
</dbReference>
<reference evidence="10" key="3">
    <citation type="journal article" date="2021" name="World Allergy Organ. J.">
        <title>Chromosome-level assembly of Dermatophagoides farinae genome and transcriptome reveals two novel allergens Der f 37 and Der f 39.</title>
        <authorList>
            <person name="Chen J."/>
            <person name="Cai Z."/>
            <person name="Fan D."/>
            <person name="Hu J."/>
            <person name="Hou Y."/>
            <person name="He Y."/>
            <person name="Zhang Z."/>
            <person name="Zhao Z."/>
            <person name="Gao P."/>
            <person name="Hu W."/>
            <person name="Sun J."/>
            <person name="Li J."/>
            <person name="Ji K."/>
        </authorList>
    </citation>
    <scope>NUCLEOTIDE SEQUENCE</scope>
    <source>
        <strain evidence="10">JKM2019</strain>
    </source>
</reference>
<feature type="region of interest" description="Disordered" evidence="8">
    <location>
        <begin position="468"/>
        <end position="516"/>
    </location>
</feature>
<dbReference type="SUPFAM" id="SSF54001">
    <property type="entry name" value="Cysteine proteinases"/>
    <property type="match status" value="1"/>
</dbReference>
<dbReference type="EC" id="3.4.19.12" evidence="3"/>
<keyword evidence="12" id="KW-1185">Reference proteome</keyword>
<evidence type="ECO:0000256" key="4">
    <source>
        <dbReference type="ARBA" id="ARBA00022670"/>
    </source>
</evidence>
<evidence type="ECO:0000256" key="7">
    <source>
        <dbReference type="ARBA" id="ARBA00022807"/>
    </source>
</evidence>
<dbReference type="Pfam" id="PF00443">
    <property type="entry name" value="UCH"/>
    <property type="match status" value="1"/>
</dbReference>
<dbReference type="Gene3D" id="3.90.70.10">
    <property type="entry name" value="Cysteine proteinases"/>
    <property type="match status" value="1"/>
</dbReference>
<dbReference type="PROSITE" id="PS00972">
    <property type="entry name" value="USP_1"/>
    <property type="match status" value="1"/>
</dbReference>
<dbReference type="CDD" id="cd02659">
    <property type="entry name" value="peptidase_C19C"/>
    <property type="match status" value="1"/>
</dbReference>
<reference evidence="11" key="1">
    <citation type="submission" date="2013-05" db="EMBL/GenBank/DDBJ databases">
        <authorList>
            <person name="Yim A.K.Y."/>
            <person name="Chan T.F."/>
            <person name="Ji K.M."/>
            <person name="Liu X.Y."/>
            <person name="Zhou J.W."/>
            <person name="Li R.Q."/>
            <person name="Yang K.Y."/>
            <person name="Li J."/>
            <person name="Li M."/>
            <person name="Law P.T.W."/>
            <person name="Wu Y.L."/>
            <person name="Cai Z.L."/>
            <person name="Qin H."/>
            <person name="Bao Y."/>
            <person name="Leung R.K.K."/>
            <person name="Ng P.K.S."/>
            <person name="Zou J."/>
            <person name="Zhong X.J."/>
            <person name="Ran P.X."/>
            <person name="Zhong N.S."/>
            <person name="Liu Z.G."/>
            <person name="Tsui S.K.W."/>
        </authorList>
    </citation>
    <scope>NUCLEOTIDE SEQUENCE</scope>
    <source>
        <strain evidence="11">Derf</strain>
        <tissue evidence="11">Whole organism</tissue>
    </source>
</reference>
<evidence type="ECO:0000259" key="9">
    <source>
        <dbReference type="PROSITE" id="PS50235"/>
    </source>
</evidence>
<dbReference type="InterPro" id="IPR001394">
    <property type="entry name" value="Peptidase_C19_UCH"/>
</dbReference>
<evidence type="ECO:0000313" key="10">
    <source>
        <dbReference type="EMBL" id="KAH7646100.1"/>
    </source>
</evidence>
<evidence type="ECO:0000256" key="2">
    <source>
        <dbReference type="ARBA" id="ARBA00009085"/>
    </source>
</evidence>
<dbReference type="GO" id="GO:0005829">
    <property type="term" value="C:cytosol"/>
    <property type="evidence" value="ECO:0007669"/>
    <property type="project" value="TreeGrafter"/>
</dbReference>
<evidence type="ECO:0000313" key="11">
    <source>
        <dbReference type="EMBL" id="KAH9516449.1"/>
    </source>
</evidence>
<evidence type="ECO:0000256" key="1">
    <source>
        <dbReference type="ARBA" id="ARBA00000707"/>
    </source>
</evidence>
<dbReference type="PROSITE" id="PS50235">
    <property type="entry name" value="USP_3"/>
    <property type="match status" value="1"/>
</dbReference>
<dbReference type="OrthoDB" id="289038at2759"/>